<sequence length="318" mass="35952">MLDDEVDNQNLRTERRHPATGATPIVIVAGDAVPLGGHLWHANRQAPLASVIINPATGVLAHYYHYYAQFLARHGFDVLTYDYRGIGQSRPECLRGIGYLWRDWGEKDFDAALRFMHGRYPEAPVMVVGHSIGGHLPGQSANAHLISRMLTVGAQYAYWCDYAPDRRARLFVKWHLVMPLLTALFGYFPGKRLGWLEDLPAGVANEWSFRRAKMEMSYPRVERADVLGRFDAVTAPILAVALSDDELGTVPAIRRSLGYYRNAVRREVLMTPERLGFESVGHFGLFHTRHAAGFWLDTLLWLRDGINPWPEQDVQDSG</sequence>
<dbReference type="InterPro" id="IPR029058">
    <property type="entry name" value="AB_hydrolase_fold"/>
</dbReference>
<accession>W6RPV9</accession>
<proteinExistence type="predicted"/>
<evidence type="ECO:0000313" key="2">
    <source>
        <dbReference type="EMBL" id="CDM56376.1"/>
    </source>
</evidence>
<dbReference type="Proteomes" id="UP000019443">
    <property type="component" value="Chromosome"/>
</dbReference>
<evidence type="ECO:0000313" key="3">
    <source>
        <dbReference type="Proteomes" id="UP000019443"/>
    </source>
</evidence>
<keyword evidence="3" id="KW-1185">Reference proteome</keyword>
<dbReference type="Pfam" id="PF12146">
    <property type="entry name" value="Hydrolase_4"/>
    <property type="match status" value="1"/>
</dbReference>
<reference evidence="2" key="1">
    <citation type="submission" date="2013-11" db="EMBL/GenBank/DDBJ databases">
        <title>Draft genome sequence of the broad-host-range Rhizobium sp. LPU83 strain, a member of the low-genetic diversity Oregon-like Rhizobium sp. group.</title>
        <authorList>
            <person name="Wibberg D."/>
            <person name="Puehler A."/>
            <person name="Schlueter A."/>
        </authorList>
    </citation>
    <scope>NUCLEOTIDE SEQUENCE [LARGE SCALE GENOMIC DNA]</scope>
    <source>
        <strain evidence="2">LPU83</strain>
    </source>
</reference>
<dbReference type="EMBL" id="HG916852">
    <property type="protein sequence ID" value="CDM56376.1"/>
    <property type="molecule type" value="Genomic_DNA"/>
</dbReference>
<dbReference type="SUPFAM" id="SSF53474">
    <property type="entry name" value="alpha/beta-Hydrolases"/>
    <property type="match status" value="1"/>
</dbReference>
<gene>
    <name evidence="2" type="ORF">LPU83_0696</name>
</gene>
<dbReference type="AlphaFoldDB" id="W6RPV9"/>
<name>W6RPV9_9HYPH</name>
<dbReference type="KEGG" id="rhl:LPU83_0696"/>
<dbReference type="GO" id="GO:0016787">
    <property type="term" value="F:hydrolase activity"/>
    <property type="evidence" value="ECO:0007669"/>
    <property type="project" value="UniProtKB-KW"/>
</dbReference>
<protein>
    <submittedName>
        <fullName evidence="2">Alpha/beta hydrolase</fullName>
    </submittedName>
</protein>
<keyword evidence="2" id="KW-0378">Hydrolase</keyword>
<dbReference type="Gene3D" id="3.40.50.1820">
    <property type="entry name" value="alpha/beta hydrolase"/>
    <property type="match status" value="1"/>
</dbReference>
<dbReference type="RefSeq" id="WP_024313114.1">
    <property type="nucleotide sequence ID" value="NZ_ATTO01000002.1"/>
</dbReference>
<dbReference type="eggNOG" id="COG4757">
    <property type="taxonomic scope" value="Bacteria"/>
</dbReference>
<feature type="domain" description="Serine aminopeptidase S33" evidence="1">
    <location>
        <begin position="47"/>
        <end position="136"/>
    </location>
</feature>
<evidence type="ECO:0000259" key="1">
    <source>
        <dbReference type="Pfam" id="PF12146"/>
    </source>
</evidence>
<dbReference type="HOGENOM" id="CLU_058232_0_1_5"/>
<dbReference type="PATRIC" id="fig|348824.6.peg.753"/>
<dbReference type="InterPro" id="IPR022742">
    <property type="entry name" value="Hydrolase_4"/>
</dbReference>
<dbReference type="PIRSF" id="PIRSF037442">
    <property type="entry name" value="UCP037442_abhydr"/>
    <property type="match status" value="1"/>
</dbReference>
<organism evidence="2 3">
    <name type="scientific">Rhizobium favelukesii</name>
    <dbReference type="NCBI Taxonomy" id="348824"/>
    <lineage>
        <taxon>Bacteria</taxon>
        <taxon>Pseudomonadati</taxon>
        <taxon>Pseudomonadota</taxon>
        <taxon>Alphaproteobacteria</taxon>
        <taxon>Hyphomicrobiales</taxon>
        <taxon>Rhizobiaceae</taxon>
        <taxon>Rhizobium/Agrobacterium group</taxon>
        <taxon>Rhizobium</taxon>
    </lineage>
</organism>
<dbReference type="InterPro" id="IPR017208">
    <property type="entry name" value="UCP037442_abhydr"/>
</dbReference>